<dbReference type="Gene3D" id="3.30.450.20">
    <property type="entry name" value="PAS domain"/>
    <property type="match status" value="1"/>
</dbReference>
<dbReference type="InterPro" id="IPR004358">
    <property type="entry name" value="Sig_transdc_His_kin-like_C"/>
</dbReference>
<dbReference type="InterPro" id="IPR003661">
    <property type="entry name" value="HisK_dim/P_dom"/>
</dbReference>
<protein>
    <recommendedName>
        <fullName evidence="2">histidine kinase</fullName>
        <ecNumber evidence="2">2.7.13.3</ecNumber>
    </recommendedName>
</protein>
<dbReference type="KEGG" id="hra:EI982_16300"/>
<dbReference type="RefSeq" id="WP_157690692.1">
    <property type="nucleotide sequence ID" value="NZ_CP034345.1"/>
</dbReference>
<dbReference type="InterPro" id="IPR003594">
    <property type="entry name" value="HATPase_dom"/>
</dbReference>
<evidence type="ECO:0000313" key="11">
    <source>
        <dbReference type="Proteomes" id="UP000428325"/>
    </source>
</evidence>
<dbReference type="OrthoDB" id="8127at2157"/>
<keyword evidence="3" id="KW-0597">Phosphoprotein</keyword>
<dbReference type="CDD" id="cd00075">
    <property type="entry name" value="HATPase"/>
    <property type="match status" value="1"/>
</dbReference>
<dbReference type="Gene3D" id="3.30.565.10">
    <property type="entry name" value="Histidine kinase-like ATPase, C-terminal domain"/>
    <property type="match status" value="1"/>
</dbReference>
<dbReference type="SUPFAM" id="SSF55785">
    <property type="entry name" value="PYP-like sensor domain (PAS domain)"/>
    <property type="match status" value="1"/>
</dbReference>
<gene>
    <name evidence="10" type="ORF">EI982_16300</name>
</gene>
<feature type="region of interest" description="Disordered" evidence="7">
    <location>
        <begin position="258"/>
        <end position="305"/>
    </location>
</feature>
<dbReference type="Pfam" id="PF08448">
    <property type="entry name" value="PAS_4"/>
    <property type="match status" value="1"/>
</dbReference>
<evidence type="ECO:0000256" key="2">
    <source>
        <dbReference type="ARBA" id="ARBA00012438"/>
    </source>
</evidence>
<dbReference type="CDD" id="cd00130">
    <property type="entry name" value="PAS"/>
    <property type="match status" value="1"/>
</dbReference>
<dbReference type="EMBL" id="CP034345">
    <property type="protein sequence ID" value="QGX96228.1"/>
    <property type="molecule type" value="Genomic_DNA"/>
</dbReference>
<keyword evidence="11" id="KW-1185">Reference proteome</keyword>
<dbReference type="InterPro" id="IPR000014">
    <property type="entry name" value="PAS"/>
</dbReference>
<dbReference type="SUPFAM" id="SSF55874">
    <property type="entry name" value="ATPase domain of HSP90 chaperone/DNA topoisomerase II/histidine kinase"/>
    <property type="match status" value="1"/>
</dbReference>
<feature type="domain" description="PAS" evidence="9">
    <location>
        <begin position="14"/>
        <end position="70"/>
    </location>
</feature>
<dbReference type="InterPro" id="IPR036097">
    <property type="entry name" value="HisK_dim/P_sf"/>
</dbReference>
<dbReference type="InterPro" id="IPR013656">
    <property type="entry name" value="PAS_4"/>
</dbReference>
<dbReference type="PANTHER" id="PTHR43711">
    <property type="entry name" value="TWO-COMPONENT HISTIDINE KINASE"/>
    <property type="match status" value="1"/>
</dbReference>
<reference evidence="10 11" key="1">
    <citation type="submission" date="2018-12" db="EMBL/GenBank/DDBJ databases">
        <title>Complete genome sequence of Haloplanus rallus MBLA0036.</title>
        <authorList>
            <person name="Nam Y.-d."/>
            <person name="Kang J."/>
            <person name="Chung W.-H."/>
            <person name="Park Y.S."/>
        </authorList>
    </citation>
    <scope>NUCLEOTIDE SEQUENCE [LARGE SCALE GENOMIC DNA]</scope>
    <source>
        <strain evidence="10 11">MBLA0036</strain>
    </source>
</reference>
<keyword evidence="6" id="KW-0902">Two-component regulatory system</keyword>
<dbReference type="Pfam" id="PF00512">
    <property type="entry name" value="HisKA"/>
    <property type="match status" value="1"/>
</dbReference>
<keyword evidence="5 10" id="KW-0418">Kinase</keyword>
<evidence type="ECO:0000259" key="9">
    <source>
        <dbReference type="PROSITE" id="PS50112"/>
    </source>
</evidence>
<evidence type="ECO:0000256" key="6">
    <source>
        <dbReference type="ARBA" id="ARBA00023012"/>
    </source>
</evidence>
<evidence type="ECO:0000256" key="4">
    <source>
        <dbReference type="ARBA" id="ARBA00022679"/>
    </source>
</evidence>
<evidence type="ECO:0000256" key="7">
    <source>
        <dbReference type="SAM" id="MobiDB-lite"/>
    </source>
</evidence>
<dbReference type="Gene3D" id="1.10.287.130">
    <property type="match status" value="1"/>
</dbReference>
<feature type="domain" description="Histidine kinase" evidence="8">
    <location>
        <begin position="149"/>
        <end position="377"/>
    </location>
</feature>
<dbReference type="SUPFAM" id="SSF47384">
    <property type="entry name" value="Homodimeric domain of signal transducing histidine kinase"/>
    <property type="match status" value="1"/>
</dbReference>
<dbReference type="AlphaFoldDB" id="A0A6B9F736"/>
<dbReference type="EC" id="2.7.13.3" evidence="2"/>
<keyword evidence="4" id="KW-0808">Transferase</keyword>
<dbReference type="GeneID" id="43371142"/>
<dbReference type="PANTHER" id="PTHR43711:SF1">
    <property type="entry name" value="HISTIDINE KINASE 1"/>
    <property type="match status" value="1"/>
</dbReference>
<dbReference type="Proteomes" id="UP000428325">
    <property type="component" value="Chromosome"/>
</dbReference>
<dbReference type="PROSITE" id="PS50112">
    <property type="entry name" value="PAS"/>
    <property type="match status" value="1"/>
</dbReference>
<dbReference type="SMART" id="SM00387">
    <property type="entry name" value="HATPase_c"/>
    <property type="match status" value="1"/>
</dbReference>
<dbReference type="GO" id="GO:0000155">
    <property type="term" value="F:phosphorelay sensor kinase activity"/>
    <property type="evidence" value="ECO:0007669"/>
    <property type="project" value="InterPro"/>
</dbReference>
<dbReference type="PRINTS" id="PR00344">
    <property type="entry name" value="BCTRLSENSOR"/>
</dbReference>
<organism evidence="10 11">
    <name type="scientific">Haloplanus rallus</name>
    <dbReference type="NCBI Taxonomy" id="1816183"/>
    <lineage>
        <taxon>Archaea</taxon>
        <taxon>Methanobacteriati</taxon>
        <taxon>Methanobacteriota</taxon>
        <taxon>Stenosarchaea group</taxon>
        <taxon>Halobacteria</taxon>
        <taxon>Halobacteriales</taxon>
        <taxon>Haloferacaceae</taxon>
        <taxon>Haloplanus</taxon>
    </lineage>
</organism>
<comment type="catalytic activity">
    <reaction evidence="1">
        <text>ATP + protein L-histidine = ADP + protein N-phospho-L-histidine.</text>
        <dbReference type="EC" id="2.7.13.3"/>
    </reaction>
</comment>
<proteinExistence type="predicted"/>
<sequence>MDATSDVSTGTGHDEGAYRRLLEGTAAHATFMLDADGDVSMWPAVARSLYGHDPDAMVGRGLERLFADDRGTPPPLDDLLAEAATAPIEIEGWHVRDDGSVFWATCTVSPLGTDGADGYAVVSHDTTASKQRERMLERQNDRLKEFTDILSHDLRTPLSVVDGRLELFRETGDPEHLAAIEATTDRMEDLVDDLLRVARQGDVVERPETTDIGRVLDIAKEGALSGDATCTYDPVPAVMADPDRLVQLFENLLRNSVEHGSTSSRRESADDTVEHGSTGNRTESGDSEGSEIPREAGKAGAPPVHVAVGPLENGFYVEDDGSGIPTADRDRVFEHGYTTHEDGTGYGLSVVRSIVGAHGWDITVTDAAGGGARFEITAVDFTGEP</sequence>
<dbReference type="InterPro" id="IPR035965">
    <property type="entry name" value="PAS-like_dom_sf"/>
</dbReference>
<feature type="compositionally biased region" description="Basic and acidic residues" evidence="7">
    <location>
        <begin position="264"/>
        <end position="274"/>
    </location>
</feature>
<name>A0A6B9F736_9EURY</name>
<evidence type="ECO:0000256" key="5">
    <source>
        <dbReference type="ARBA" id="ARBA00022777"/>
    </source>
</evidence>
<evidence type="ECO:0000256" key="1">
    <source>
        <dbReference type="ARBA" id="ARBA00000085"/>
    </source>
</evidence>
<dbReference type="CDD" id="cd00082">
    <property type="entry name" value="HisKA"/>
    <property type="match status" value="1"/>
</dbReference>
<dbReference type="InterPro" id="IPR050736">
    <property type="entry name" value="Sensor_HK_Regulatory"/>
</dbReference>
<dbReference type="InterPro" id="IPR005467">
    <property type="entry name" value="His_kinase_dom"/>
</dbReference>
<dbReference type="NCBIfam" id="TIGR00229">
    <property type="entry name" value="sensory_box"/>
    <property type="match status" value="1"/>
</dbReference>
<dbReference type="PROSITE" id="PS50109">
    <property type="entry name" value="HIS_KIN"/>
    <property type="match status" value="1"/>
</dbReference>
<dbReference type="Pfam" id="PF02518">
    <property type="entry name" value="HATPase_c"/>
    <property type="match status" value="1"/>
</dbReference>
<evidence type="ECO:0000256" key="3">
    <source>
        <dbReference type="ARBA" id="ARBA00022553"/>
    </source>
</evidence>
<evidence type="ECO:0000313" key="10">
    <source>
        <dbReference type="EMBL" id="QGX96228.1"/>
    </source>
</evidence>
<dbReference type="InterPro" id="IPR036890">
    <property type="entry name" value="HATPase_C_sf"/>
</dbReference>
<evidence type="ECO:0000259" key="8">
    <source>
        <dbReference type="PROSITE" id="PS50109"/>
    </source>
</evidence>
<dbReference type="SMART" id="SM00388">
    <property type="entry name" value="HisKA"/>
    <property type="match status" value="1"/>
</dbReference>
<accession>A0A6B9F736</accession>